<dbReference type="CDD" id="cd22157">
    <property type="entry name" value="F-box_AtFBW1-like"/>
    <property type="match status" value="1"/>
</dbReference>
<protein>
    <submittedName>
        <fullName evidence="2">Putative F-box domain-containing protein</fullName>
    </submittedName>
</protein>
<dbReference type="PANTHER" id="PTHR31672">
    <property type="entry name" value="BNACNNG10540D PROTEIN"/>
    <property type="match status" value="1"/>
</dbReference>
<comment type="caution">
    <text evidence="2">The sequence shown here is derived from an EMBL/GenBank/DDBJ whole genome shotgun (WGS) entry which is preliminary data.</text>
</comment>
<dbReference type="Pfam" id="PF00646">
    <property type="entry name" value="F-box"/>
    <property type="match status" value="1"/>
</dbReference>
<dbReference type="Proteomes" id="UP000265566">
    <property type="component" value="Chromosome 7"/>
</dbReference>
<dbReference type="PROSITE" id="PS50181">
    <property type="entry name" value="FBOX"/>
    <property type="match status" value="1"/>
</dbReference>
<dbReference type="InterPro" id="IPR050796">
    <property type="entry name" value="SCF_F-box_component"/>
</dbReference>
<gene>
    <name evidence="2" type="ORF">MtrunA17_Chr7g0221721</name>
</gene>
<dbReference type="AlphaFoldDB" id="A0A396GVV2"/>
<name>A0A396GVV2_MEDTR</name>
<sequence length="139" mass="16097">MVQLLNINIMNLYLTALMTRHCFHKMNLPPSPSNVSPSSVFLPDELIVEVLSWLTVKQLMRLKYVSKSWKSLISEPTFVKFYLNHFAQNTDLTLVSHEWNEDNEAVSFTVLRLLEYPPIIINLPGDPYYQLDKDIIIGS</sequence>
<dbReference type="EMBL" id="PSQE01000007">
    <property type="protein sequence ID" value="RHN44653.1"/>
    <property type="molecule type" value="Genomic_DNA"/>
</dbReference>
<organism evidence="2 3">
    <name type="scientific">Medicago truncatula</name>
    <name type="common">Barrel medic</name>
    <name type="synonym">Medicago tribuloides</name>
    <dbReference type="NCBI Taxonomy" id="3880"/>
    <lineage>
        <taxon>Eukaryota</taxon>
        <taxon>Viridiplantae</taxon>
        <taxon>Streptophyta</taxon>
        <taxon>Embryophyta</taxon>
        <taxon>Tracheophyta</taxon>
        <taxon>Spermatophyta</taxon>
        <taxon>Magnoliopsida</taxon>
        <taxon>eudicotyledons</taxon>
        <taxon>Gunneridae</taxon>
        <taxon>Pentapetalae</taxon>
        <taxon>rosids</taxon>
        <taxon>fabids</taxon>
        <taxon>Fabales</taxon>
        <taxon>Fabaceae</taxon>
        <taxon>Papilionoideae</taxon>
        <taxon>50 kb inversion clade</taxon>
        <taxon>NPAAA clade</taxon>
        <taxon>Hologalegina</taxon>
        <taxon>IRL clade</taxon>
        <taxon>Trifolieae</taxon>
        <taxon>Medicago</taxon>
    </lineage>
</organism>
<dbReference type="InterPro" id="IPR036047">
    <property type="entry name" value="F-box-like_dom_sf"/>
</dbReference>
<proteinExistence type="predicted"/>
<dbReference type="Gene3D" id="1.20.1280.50">
    <property type="match status" value="1"/>
</dbReference>
<dbReference type="SUPFAM" id="SSF81383">
    <property type="entry name" value="F-box domain"/>
    <property type="match status" value="1"/>
</dbReference>
<evidence type="ECO:0000313" key="3">
    <source>
        <dbReference type="Proteomes" id="UP000265566"/>
    </source>
</evidence>
<evidence type="ECO:0000259" key="1">
    <source>
        <dbReference type="PROSITE" id="PS50181"/>
    </source>
</evidence>
<feature type="domain" description="F-box" evidence="1">
    <location>
        <begin position="36"/>
        <end position="85"/>
    </location>
</feature>
<dbReference type="Gramene" id="rna38797">
    <property type="protein sequence ID" value="RHN44653.1"/>
    <property type="gene ID" value="gene38797"/>
</dbReference>
<dbReference type="SMART" id="SM00256">
    <property type="entry name" value="FBOX"/>
    <property type="match status" value="1"/>
</dbReference>
<dbReference type="PANTHER" id="PTHR31672:SF13">
    <property type="entry name" value="F-BOX PROTEIN CPR30-LIKE"/>
    <property type="match status" value="1"/>
</dbReference>
<accession>A0A396GVV2</accession>
<dbReference type="InterPro" id="IPR001810">
    <property type="entry name" value="F-box_dom"/>
</dbReference>
<evidence type="ECO:0000313" key="2">
    <source>
        <dbReference type="EMBL" id="RHN44653.1"/>
    </source>
</evidence>
<reference evidence="3" key="1">
    <citation type="journal article" date="2018" name="Nat. Plants">
        <title>Whole-genome landscape of Medicago truncatula symbiotic genes.</title>
        <authorList>
            <person name="Pecrix Y."/>
            <person name="Staton S.E."/>
            <person name="Sallet E."/>
            <person name="Lelandais-Briere C."/>
            <person name="Moreau S."/>
            <person name="Carrere S."/>
            <person name="Blein T."/>
            <person name="Jardinaud M.F."/>
            <person name="Latrasse D."/>
            <person name="Zouine M."/>
            <person name="Zahm M."/>
            <person name="Kreplak J."/>
            <person name="Mayjonade B."/>
            <person name="Satge C."/>
            <person name="Perez M."/>
            <person name="Cauet S."/>
            <person name="Marande W."/>
            <person name="Chantry-Darmon C."/>
            <person name="Lopez-Roques C."/>
            <person name="Bouchez O."/>
            <person name="Berard A."/>
            <person name="Debelle F."/>
            <person name="Munos S."/>
            <person name="Bendahmane A."/>
            <person name="Berges H."/>
            <person name="Niebel A."/>
            <person name="Buitink J."/>
            <person name="Frugier F."/>
            <person name="Benhamed M."/>
            <person name="Crespi M."/>
            <person name="Gouzy J."/>
            <person name="Gamas P."/>
        </authorList>
    </citation>
    <scope>NUCLEOTIDE SEQUENCE [LARGE SCALE GENOMIC DNA]</scope>
    <source>
        <strain evidence="3">cv. Jemalong A17</strain>
    </source>
</reference>